<evidence type="ECO:0000256" key="5">
    <source>
        <dbReference type="ARBA" id="ARBA00023136"/>
    </source>
</evidence>
<gene>
    <name evidence="8" type="ORF">N657DRAFT_642411</name>
</gene>
<feature type="transmembrane region" description="Helical" evidence="6">
    <location>
        <begin position="195"/>
        <end position="218"/>
    </location>
</feature>
<dbReference type="GO" id="GO:0005351">
    <property type="term" value="F:carbohydrate:proton symporter activity"/>
    <property type="evidence" value="ECO:0007669"/>
    <property type="project" value="TreeGrafter"/>
</dbReference>
<evidence type="ECO:0000259" key="7">
    <source>
        <dbReference type="PROSITE" id="PS50850"/>
    </source>
</evidence>
<feature type="transmembrane region" description="Helical" evidence="6">
    <location>
        <begin position="354"/>
        <end position="373"/>
    </location>
</feature>
<keyword evidence="9" id="KW-1185">Reference proteome</keyword>
<dbReference type="PANTHER" id="PTHR48022:SF29">
    <property type="entry name" value="SUGAR TRANSPORTER, PUTATIVE (AFU_ORTHOLOGUE AFUA_6G14500)-RELATED"/>
    <property type="match status" value="1"/>
</dbReference>
<dbReference type="InterPro" id="IPR050360">
    <property type="entry name" value="MFS_Sugar_Transporters"/>
</dbReference>
<comment type="similarity">
    <text evidence="2">Belongs to the major facilitator superfamily. Sugar transporter (TC 2.A.1.1) family.</text>
</comment>
<evidence type="ECO:0000256" key="6">
    <source>
        <dbReference type="SAM" id="Phobius"/>
    </source>
</evidence>
<dbReference type="FunFam" id="1.20.1250.20:FF:000117">
    <property type="entry name" value="MFS hexose transporter"/>
    <property type="match status" value="1"/>
</dbReference>
<evidence type="ECO:0000313" key="9">
    <source>
        <dbReference type="Proteomes" id="UP001302602"/>
    </source>
</evidence>
<dbReference type="InterPro" id="IPR020846">
    <property type="entry name" value="MFS_dom"/>
</dbReference>
<feature type="transmembrane region" description="Helical" evidence="6">
    <location>
        <begin position="34"/>
        <end position="52"/>
    </location>
</feature>
<comment type="caution">
    <text evidence="8">The sequence shown here is derived from an EMBL/GenBank/DDBJ whole genome shotgun (WGS) entry which is preliminary data.</text>
</comment>
<comment type="subcellular location">
    <subcellularLocation>
        <location evidence="1">Membrane</location>
        <topology evidence="1">Multi-pass membrane protein</topology>
    </subcellularLocation>
</comment>
<evidence type="ECO:0000256" key="3">
    <source>
        <dbReference type="ARBA" id="ARBA00022692"/>
    </source>
</evidence>
<evidence type="ECO:0000256" key="1">
    <source>
        <dbReference type="ARBA" id="ARBA00004141"/>
    </source>
</evidence>
<feature type="transmembrane region" description="Helical" evidence="6">
    <location>
        <begin position="169"/>
        <end position="189"/>
    </location>
</feature>
<name>A0AAN6Z5D0_9PEZI</name>
<dbReference type="SUPFAM" id="SSF103473">
    <property type="entry name" value="MFS general substrate transporter"/>
    <property type="match status" value="1"/>
</dbReference>
<keyword evidence="5 6" id="KW-0472">Membrane</keyword>
<feature type="domain" description="Major facilitator superfamily (MFS) profile" evidence="7">
    <location>
        <begin position="39"/>
        <end position="477"/>
    </location>
</feature>
<evidence type="ECO:0000256" key="2">
    <source>
        <dbReference type="ARBA" id="ARBA00010992"/>
    </source>
</evidence>
<dbReference type="PANTHER" id="PTHR48022">
    <property type="entry name" value="PLASTIDIC GLUCOSE TRANSPORTER 4"/>
    <property type="match status" value="1"/>
</dbReference>
<keyword evidence="4 6" id="KW-1133">Transmembrane helix</keyword>
<dbReference type="AlphaFoldDB" id="A0AAN6Z5D0"/>
<dbReference type="PROSITE" id="PS50850">
    <property type="entry name" value="MFS"/>
    <property type="match status" value="1"/>
</dbReference>
<feature type="transmembrane region" description="Helical" evidence="6">
    <location>
        <begin position="138"/>
        <end position="157"/>
    </location>
</feature>
<proteinExistence type="inferred from homology"/>
<organism evidence="8 9">
    <name type="scientific">Parathielavia appendiculata</name>
    <dbReference type="NCBI Taxonomy" id="2587402"/>
    <lineage>
        <taxon>Eukaryota</taxon>
        <taxon>Fungi</taxon>
        <taxon>Dikarya</taxon>
        <taxon>Ascomycota</taxon>
        <taxon>Pezizomycotina</taxon>
        <taxon>Sordariomycetes</taxon>
        <taxon>Sordariomycetidae</taxon>
        <taxon>Sordariales</taxon>
        <taxon>Chaetomiaceae</taxon>
        <taxon>Parathielavia</taxon>
    </lineage>
</organism>
<feature type="transmembrane region" description="Helical" evidence="6">
    <location>
        <begin position="454"/>
        <end position="473"/>
    </location>
</feature>
<evidence type="ECO:0000313" key="8">
    <source>
        <dbReference type="EMBL" id="KAK4125677.1"/>
    </source>
</evidence>
<reference evidence="8" key="2">
    <citation type="submission" date="2023-05" db="EMBL/GenBank/DDBJ databases">
        <authorList>
            <consortium name="Lawrence Berkeley National Laboratory"/>
            <person name="Steindorff A."/>
            <person name="Hensen N."/>
            <person name="Bonometti L."/>
            <person name="Westerberg I."/>
            <person name="Brannstrom I.O."/>
            <person name="Guillou S."/>
            <person name="Cros-Aarteil S."/>
            <person name="Calhoun S."/>
            <person name="Haridas S."/>
            <person name="Kuo A."/>
            <person name="Mondo S."/>
            <person name="Pangilinan J."/>
            <person name="Riley R."/>
            <person name="Labutti K."/>
            <person name="Andreopoulos B."/>
            <person name="Lipzen A."/>
            <person name="Chen C."/>
            <person name="Yanf M."/>
            <person name="Daum C."/>
            <person name="Ng V."/>
            <person name="Clum A."/>
            <person name="Ohm R."/>
            <person name="Martin F."/>
            <person name="Silar P."/>
            <person name="Natvig D."/>
            <person name="Lalanne C."/>
            <person name="Gautier V."/>
            <person name="Ament-Velasquez S.L."/>
            <person name="Kruys A."/>
            <person name="Hutchinson M.I."/>
            <person name="Powell A.J."/>
            <person name="Barry K."/>
            <person name="Miller A.N."/>
            <person name="Grigoriev I.V."/>
            <person name="Debuchy R."/>
            <person name="Gladieux P."/>
            <person name="Thoren M.H."/>
            <person name="Johannesson H."/>
        </authorList>
    </citation>
    <scope>NUCLEOTIDE SEQUENCE</scope>
    <source>
        <strain evidence="8">CBS 731.68</strain>
    </source>
</reference>
<dbReference type="Pfam" id="PF00083">
    <property type="entry name" value="Sugar_tr"/>
    <property type="match status" value="1"/>
</dbReference>
<accession>A0AAN6Z5D0</accession>
<reference evidence="8" key="1">
    <citation type="journal article" date="2023" name="Mol. Phylogenet. Evol.">
        <title>Genome-scale phylogeny and comparative genomics of the fungal order Sordariales.</title>
        <authorList>
            <person name="Hensen N."/>
            <person name="Bonometti L."/>
            <person name="Westerberg I."/>
            <person name="Brannstrom I.O."/>
            <person name="Guillou S."/>
            <person name="Cros-Aarteil S."/>
            <person name="Calhoun S."/>
            <person name="Haridas S."/>
            <person name="Kuo A."/>
            <person name="Mondo S."/>
            <person name="Pangilinan J."/>
            <person name="Riley R."/>
            <person name="LaButti K."/>
            <person name="Andreopoulos B."/>
            <person name="Lipzen A."/>
            <person name="Chen C."/>
            <person name="Yan M."/>
            <person name="Daum C."/>
            <person name="Ng V."/>
            <person name="Clum A."/>
            <person name="Steindorff A."/>
            <person name="Ohm R.A."/>
            <person name="Martin F."/>
            <person name="Silar P."/>
            <person name="Natvig D.O."/>
            <person name="Lalanne C."/>
            <person name="Gautier V."/>
            <person name="Ament-Velasquez S.L."/>
            <person name="Kruys A."/>
            <person name="Hutchinson M.I."/>
            <person name="Powell A.J."/>
            <person name="Barry K."/>
            <person name="Miller A.N."/>
            <person name="Grigoriev I.V."/>
            <person name="Debuchy R."/>
            <person name="Gladieux P."/>
            <person name="Hiltunen Thoren M."/>
            <person name="Johannesson H."/>
        </authorList>
    </citation>
    <scope>NUCLEOTIDE SEQUENCE</scope>
    <source>
        <strain evidence="8">CBS 731.68</strain>
    </source>
</reference>
<feature type="transmembrane region" description="Helical" evidence="6">
    <location>
        <begin position="329"/>
        <end position="347"/>
    </location>
</feature>
<evidence type="ECO:0000256" key="4">
    <source>
        <dbReference type="ARBA" id="ARBA00022989"/>
    </source>
</evidence>
<dbReference type="GO" id="GO:0016020">
    <property type="term" value="C:membrane"/>
    <property type="evidence" value="ECO:0007669"/>
    <property type="project" value="UniProtKB-SubCell"/>
</dbReference>
<protein>
    <submittedName>
        <fullName evidence="8">General substrate transporter</fullName>
    </submittedName>
</protein>
<dbReference type="InterPro" id="IPR005828">
    <property type="entry name" value="MFS_sugar_transport-like"/>
</dbReference>
<dbReference type="GeneID" id="87829110"/>
<feature type="transmembrane region" description="Helical" evidence="6">
    <location>
        <begin position="288"/>
        <end position="309"/>
    </location>
</feature>
<feature type="transmembrane region" description="Helical" evidence="6">
    <location>
        <begin position="78"/>
        <end position="96"/>
    </location>
</feature>
<dbReference type="Proteomes" id="UP001302602">
    <property type="component" value="Unassembled WGS sequence"/>
</dbReference>
<dbReference type="Gene3D" id="1.20.1250.20">
    <property type="entry name" value="MFS general substrate transporter like domains"/>
    <property type="match status" value="1"/>
</dbReference>
<keyword evidence="3 6" id="KW-0812">Transmembrane</keyword>
<dbReference type="EMBL" id="MU853225">
    <property type="protein sequence ID" value="KAK4125677.1"/>
    <property type="molecule type" value="Genomic_DNA"/>
</dbReference>
<dbReference type="RefSeq" id="XP_062649448.1">
    <property type="nucleotide sequence ID" value="XM_062792341.1"/>
</dbReference>
<sequence>MAIIGAREEHVDPRLTRIAQADTKPWYKKPNLRFLYLILVPTGLGVEWTSGFDSSMMNSLQAVKSWVDYFDNPTSSRLGLLNAMYSLGALMAIPFIPTVSQYLGRRKTIVAASLVMCMGAGLQAGARNSDMFLASRWVLGFGIPFAIVNASAMIGELSYANERAVMTSLFNASWFVGAIIAAGTTYGTFQMQSTWAWRLPSLLQLVPSFFQIAFMYWCPESPRWLVSKDRGDEAFAILQKYHSEGEDGDEFVRLEYAQIQSTIAQEKELERSFVWADVVRDPPMRRRFMIAAIVGFFTQWSGNGLLSFYMKKILALVGITDDRTVQKIILSNTCWGLINAVPIALIAPRFPRRHMFLTCTIGTAVVYTVWTIASARSAIENSARAAIPVLVFIYVYSPFYNIGWNALAYTYMVEIFPFQQRSKGIAIEQLTVRFAVFFNTYVNPVALDAIGWKYYIVYCVWILVEIATVYLLFPETHNRTLEELSFIFEGKAVQDKVQHNMDKVLQVELEHVPQRSPKDSGLAVEQRA</sequence>
<feature type="transmembrane region" description="Helical" evidence="6">
    <location>
        <begin position="385"/>
        <end position="412"/>
    </location>
</feature>
<dbReference type="InterPro" id="IPR036259">
    <property type="entry name" value="MFS_trans_sf"/>
</dbReference>